<feature type="non-terminal residue" evidence="1">
    <location>
        <position position="1"/>
    </location>
</feature>
<gene>
    <name evidence="1" type="ORF">GIL414_LOCUS83102</name>
</gene>
<name>A0A8S3JJE1_9BILA</name>
<dbReference type="AlphaFoldDB" id="A0A8S3JJE1"/>
<dbReference type="EMBL" id="CAJOBJ010362018">
    <property type="protein sequence ID" value="CAF5218709.1"/>
    <property type="molecule type" value="Genomic_DNA"/>
</dbReference>
<accession>A0A8S3JJE1</accession>
<organism evidence="1 2">
    <name type="scientific">Rotaria magnacalcarata</name>
    <dbReference type="NCBI Taxonomy" id="392030"/>
    <lineage>
        <taxon>Eukaryota</taxon>
        <taxon>Metazoa</taxon>
        <taxon>Spiralia</taxon>
        <taxon>Gnathifera</taxon>
        <taxon>Rotifera</taxon>
        <taxon>Eurotatoria</taxon>
        <taxon>Bdelloidea</taxon>
        <taxon>Philodinida</taxon>
        <taxon>Philodinidae</taxon>
        <taxon>Rotaria</taxon>
    </lineage>
</organism>
<evidence type="ECO:0000313" key="1">
    <source>
        <dbReference type="EMBL" id="CAF5218709.1"/>
    </source>
</evidence>
<reference evidence="1" key="1">
    <citation type="submission" date="2021-02" db="EMBL/GenBank/DDBJ databases">
        <authorList>
            <person name="Nowell W R."/>
        </authorList>
    </citation>
    <scope>NUCLEOTIDE SEQUENCE</scope>
</reference>
<sequence>MAHKSPRYCLYREFVDAYMKGHPDMTRCTSHHSAQTEWNQIKKNEELVRKKITEYLDIWNKAGAQPVEQKKTTATNEKKVP</sequence>
<protein>
    <submittedName>
        <fullName evidence="1">Uncharacterized protein</fullName>
    </submittedName>
</protein>
<dbReference type="Proteomes" id="UP000681720">
    <property type="component" value="Unassembled WGS sequence"/>
</dbReference>
<comment type="caution">
    <text evidence="1">The sequence shown here is derived from an EMBL/GenBank/DDBJ whole genome shotgun (WGS) entry which is preliminary data.</text>
</comment>
<evidence type="ECO:0000313" key="2">
    <source>
        <dbReference type="Proteomes" id="UP000681720"/>
    </source>
</evidence>
<proteinExistence type="predicted"/>